<protein>
    <submittedName>
        <fullName evidence="1">Uncharacterized protein</fullName>
    </submittedName>
</protein>
<reference evidence="1" key="1">
    <citation type="submission" date="2014-12" db="EMBL/GenBank/DDBJ databases">
        <title>Insight into the proteome of Arion vulgaris.</title>
        <authorList>
            <person name="Aradska J."/>
            <person name="Bulat T."/>
            <person name="Smidak R."/>
            <person name="Sarate P."/>
            <person name="Gangsoo J."/>
            <person name="Sialana F."/>
            <person name="Bilban M."/>
            <person name="Lubec G."/>
        </authorList>
    </citation>
    <scope>NUCLEOTIDE SEQUENCE</scope>
    <source>
        <tissue evidence="1">Skin</tissue>
    </source>
</reference>
<dbReference type="EMBL" id="HACG01004616">
    <property type="protein sequence ID" value="CEK51481.1"/>
    <property type="molecule type" value="Transcribed_RNA"/>
</dbReference>
<name>A0A0B6Y6Q5_9EUPU</name>
<sequence>MVTGHQREENHIYNLRLLSTLISRHLLSLCIVMFNSRQLVLQNMSTAMQTSVKECGPHPPPLKTKCLVKLKS</sequence>
<dbReference type="AlphaFoldDB" id="A0A0B6Y6Q5"/>
<gene>
    <name evidence="1" type="primary">ORF13535</name>
</gene>
<accession>A0A0B6Y6Q5</accession>
<organism evidence="1">
    <name type="scientific">Arion vulgaris</name>
    <dbReference type="NCBI Taxonomy" id="1028688"/>
    <lineage>
        <taxon>Eukaryota</taxon>
        <taxon>Metazoa</taxon>
        <taxon>Spiralia</taxon>
        <taxon>Lophotrochozoa</taxon>
        <taxon>Mollusca</taxon>
        <taxon>Gastropoda</taxon>
        <taxon>Heterobranchia</taxon>
        <taxon>Euthyneura</taxon>
        <taxon>Panpulmonata</taxon>
        <taxon>Eupulmonata</taxon>
        <taxon>Stylommatophora</taxon>
        <taxon>Helicina</taxon>
        <taxon>Arionoidea</taxon>
        <taxon>Arionidae</taxon>
        <taxon>Arion</taxon>
    </lineage>
</organism>
<proteinExistence type="predicted"/>
<evidence type="ECO:0000313" key="1">
    <source>
        <dbReference type="EMBL" id="CEK51481.1"/>
    </source>
</evidence>